<sequence>MLRIVEYNKITGKKVDLKELENFGFINYRNIEDGKYYYCFCDLFIGEDRKILQDDGINECKSIEYQLSENEIEIIFDLTIAGYVEKVEEE</sequence>
<organism evidence="1">
    <name type="scientific">Myoviridae sp. ct8mY9</name>
    <dbReference type="NCBI Taxonomy" id="2827664"/>
    <lineage>
        <taxon>Viruses</taxon>
        <taxon>Duplodnaviria</taxon>
        <taxon>Heunggongvirae</taxon>
        <taxon>Uroviricota</taxon>
        <taxon>Caudoviricetes</taxon>
    </lineage>
</organism>
<proteinExistence type="predicted"/>
<evidence type="ECO:0000313" key="1">
    <source>
        <dbReference type="EMBL" id="DAF49398.1"/>
    </source>
</evidence>
<protein>
    <submittedName>
        <fullName evidence="1">Uncharacterized protein</fullName>
    </submittedName>
</protein>
<reference evidence="1" key="1">
    <citation type="journal article" date="2021" name="Proc. Natl. Acad. Sci. U.S.A.">
        <title>A Catalog of Tens of Thousands of Viruses from Human Metagenomes Reveals Hidden Associations with Chronic Diseases.</title>
        <authorList>
            <person name="Tisza M.J."/>
            <person name="Buck C.B."/>
        </authorList>
    </citation>
    <scope>NUCLEOTIDE SEQUENCE</scope>
    <source>
        <strain evidence="1">Ct8mY9</strain>
    </source>
</reference>
<dbReference type="EMBL" id="BK032581">
    <property type="protein sequence ID" value="DAF49398.1"/>
    <property type="molecule type" value="Genomic_DNA"/>
</dbReference>
<name>A0A8S5SEM0_9CAUD</name>
<accession>A0A8S5SEM0</accession>